<comment type="caution">
    <text evidence="1">The sequence shown here is derived from an EMBL/GenBank/DDBJ whole genome shotgun (WGS) entry which is preliminary data.</text>
</comment>
<gene>
    <name evidence="1" type="ORF">SLEP1_g39345</name>
</gene>
<proteinExistence type="predicted"/>
<evidence type="ECO:0000313" key="2">
    <source>
        <dbReference type="Proteomes" id="UP001054252"/>
    </source>
</evidence>
<dbReference type="EMBL" id="BPVZ01000087">
    <property type="protein sequence ID" value="GKV30544.1"/>
    <property type="molecule type" value="Genomic_DNA"/>
</dbReference>
<name>A0AAV5L076_9ROSI</name>
<reference evidence="1 2" key="1">
    <citation type="journal article" date="2021" name="Commun. Biol.">
        <title>The genome of Shorea leprosula (Dipterocarpaceae) highlights the ecological relevance of drought in aseasonal tropical rainforests.</title>
        <authorList>
            <person name="Ng K.K.S."/>
            <person name="Kobayashi M.J."/>
            <person name="Fawcett J.A."/>
            <person name="Hatakeyama M."/>
            <person name="Paape T."/>
            <person name="Ng C.H."/>
            <person name="Ang C.C."/>
            <person name="Tnah L.H."/>
            <person name="Lee C.T."/>
            <person name="Nishiyama T."/>
            <person name="Sese J."/>
            <person name="O'Brien M.J."/>
            <person name="Copetti D."/>
            <person name="Mohd Noor M.I."/>
            <person name="Ong R.C."/>
            <person name="Putra M."/>
            <person name="Sireger I.Z."/>
            <person name="Indrioko S."/>
            <person name="Kosugi Y."/>
            <person name="Izuno A."/>
            <person name="Isagi Y."/>
            <person name="Lee S.L."/>
            <person name="Shimizu K.K."/>
        </authorList>
    </citation>
    <scope>NUCLEOTIDE SEQUENCE [LARGE SCALE GENOMIC DNA]</scope>
    <source>
        <strain evidence="1">214</strain>
    </source>
</reference>
<sequence length="37" mass="3730">MRAAGGFRLETGGLWLCGSGVEGGGVFLWFELGANGG</sequence>
<accession>A0AAV5L076</accession>
<keyword evidence="2" id="KW-1185">Reference proteome</keyword>
<dbReference type="Proteomes" id="UP001054252">
    <property type="component" value="Unassembled WGS sequence"/>
</dbReference>
<protein>
    <submittedName>
        <fullName evidence="1">Uncharacterized protein</fullName>
    </submittedName>
</protein>
<organism evidence="1 2">
    <name type="scientific">Rubroshorea leprosula</name>
    <dbReference type="NCBI Taxonomy" id="152421"/>
    <lineage>
        <taxon>Eukaryota</taxon>
        <taxon>Viridiplantae</taxon>
        <taxon>Streptophyta</taxon>
        <taxon>Embryophyta</taxon>
        <taxon>Tracheophyta</taxon>
        <taxon>Spermatophyta</taxon>
        <taxon>Magnoliopsida</taxon>
        <taxon>eudicotyledons</taxon>
        <taxon>Gunneridae</taxon>
        <taxon>Pentapetalae</taxon>
        <taxon>rosids</taxon>
        <taxon>malvids</taxon>
        <taxon>Malvales</taxon>
        <taxon>Dipterocarpaceae</taxon>
        <taxon>Rubroshorea</taxon>
    </lineage>
</organism>
<evidence type="ECO:0000313" key="1">
    <source>
        <dbReference type="EMBL" id="GKV30544.1"/>
    </source>
</evidence>
<dbReference type="AlphaFoldDB" id="A0AAV5L076"/>